<dbReference type="RefSeq" id="XP_056770420.1">
    <property type="nucleotide sequence ID" value="XM_056906313.1"/>
</dbReference>
<reference evidence="1" key="1">
    <citation type="submission" date="2022-12" db="EMBL/GenBank/DDBJ databases">
        <authorList>
            <person name="Petersen C."/>
        </authorList>
    </citation>
    <scope>NUCLEOTIDE SEQUENCE</scope>
    <source>
        <strain evidence="1">IBT 16125</strain>
    </source>
</reference>
<dbReference type="GeneID" id="81596556"/>
<comment type="caution">
    <text evidence="1">The sequence shown here is derived from an EMBL/GenBank/DDBJ whole genome shotgun (WGS) entry which is preliminary data.</text>
</comment>
<accession>A0AAD6G7M9</accession>
<gene>
    <name evidence="1" type="ORF">N7458_002930</name>
</gene>
<dbReference type="SUPFAM" id="SSF48403">
    <property type="entry name" value="Ankyrin repeat"/>
    <property type="match status" value="1"/>
</dbReference>
<dbReference type="Gene3D" id="1.25.40.20">
    <property type="entry name" value="Ankyrin repeat-containing domain"/>
    <property type="match status" value="1"/>
</dbReference>
<proteinExistence type="predicted"/>
<reference evidence="1" key="2">
    <citation type="journal article" date="2023" name="IMA Fungus">
        <title>Comparative genomic study of the Penicillium genus elucidates a diverse pangenome and 15 lateral gene transfer events.</title>
        <authorList>
            <person name="Petersen C."/>
            <person name="Sorensen T."/>
            <person name="Nielsen M.R."/>
            <person name="Sondergaard T.E."/>
            <person name="Sorensen J.L."/>
            <person name="Fitzpatrick D.A."/>
            <person name="Frisvad J.C."/>
            <person name="Nielsen K.L."/>
        </authorList>
    </citation>
    <scope>NUCLEOTIDE SEQUENCE</scope>
    <source>
        <strain evidence="1">IBT 16125</strain>
    </source>
</reference>
<evidence type="ECO:0000313" key="1">
    <source>
        <dbReference type="EMBL" id="KAJ5461378.1"/>
    </source>
</evidence>
<sequence length="78" mass="8781">MLLDKGADVNAQSDLYGNAFYAALFGGHQEIVELLLDKGSGYQRVGRPIWQCSPGCLVWRPPRDCQTAQKKGRYYIVF</sequence>
<name>A0AAD6G7M9_9EURO</name>
<organism evidence="1 2">
    <name type="scientific">Penicillium daleae</name>
    <dbReference type="NCBI Taxonomy" id="63821"/>
    <lineage>
        <taxon>Eukaryota</taxon>
        <taxon>Fungi</taxon>
        <taxon>Dikarya</taxon>
        <taxon>Ascomycota</taxon>
        <taxon>Pezizomycotina</taxon>
        <taxon>Eurotiomycetes</taxon>
        <taxon>Eurotiomycetidae</taxon>
        <taxon>Eurotiales</taxon>
        <taxon>Aspergillaceae</taxon>
        <taxon>Penicillium</taxon>
    </lineage>
</organism>
<dbReference type="EMBL" id="JAPVEA010000002">
    <property type="protein sequence ID" value="KAJ5461378.1"/>
    <property type="molecule type" value="Genomic_DNA"/>
</dbReference>
<protein>
    <submittedName>
        <fullName evidence="1">Ankyrin</fullName>
    </submittedName>
</protein>
<dbReference type="AlphaFoldDB" id="A0AAD6G7M9"/>
<dbReference type="Proteomes" id="UP001213681">
    <property type="component" value="Unassembled WGS sequence"/>
</dbReference>
<dbReference type="InterPro" id="IPR036770">
    <property type="entry name" value="Ankyrin_rpt-contain_sf"/>
</dbReference>
<evidence type="ECO:0000313" key="2">
    <source>
        <dbReference type="Proteomes" id="UP001213681"/>
    </source>
</evidence>
<keyword evidence="2" id="KW-1185">Reference proteome</keyword>